<keyword evidence="2" id="KW-1185">Reference proteome</keyword>
<organism evidence="1 2">
    <name type="scientific">Glomus cerebriforme</name>
    <dbReference type="NCBI Taxonomy" id="658196"/>
    <lineage>
        <taxon>Eukaryota</taxon>
        <taxon>Fungi</taxon>
        <taxon>Fungi incertae sedis</taxon>
        <taxon>Mucoromycota</taxon>
        <taxon>Glomeromycotina</taxon>
        <taxon>Glomeromycetes</taxon>
        <taxon>Glomerales</taxon>
        <taxon>Glomeraceae</taxon>
        <taxon>Glomus</taxon>
    </lineage>
</organism>
<proteinExistence type="predicted"/>
<dbReference type="EMBL" id="QKYT01000035">
    <property type="protein sequence ID" value="RIA97042.1"/>
    <property type="molecule type" value="Genomic_DNA"/>
</dbReference>
<evidence type="ECO:0000313" key="2">
    <source>
        <dbReference type="Proteomes" id="UP000265703"/>
    </source>
</evidence>
<sequence>MKKIKIHLQLIFYLNSINLITDWKNVTKKIIINSWAKAEILLNYESDISDSDDSKVEDDFEDLQLLINRFPITDLLNIKEYIDININLLTEEELSLEKIVNMVKG</sequence>
<accession>A0A397TGK0</accession>
<gene>
    <name evidence="1" type="ORF">C1645_814555</name>
</gene>
<protein>
    <recommendedName>
        <fullName evidence="3">DDE-1 domain-containing protein</fullName>
    </recommendedName>
</protein>
<evidence type="ECO:0008006" key="3">
    <source>
        <dbReference type="Google" id="ProtNLM"/>
    </source>
</evidence>
<comment type="caution">
    <text evidence="1">The sequence shown here is derived from an EMBL/GenBank/DDBJ whole genome shotgun (WGS) entry which is preliminary data.</text>
</comment>
<dbReference type="AlphaFoldDB" id="A0A397TGK0"/>
<evidence type="ECO:0000313" key="1">
    <source>
        <dbReference type="EMBL" id="RIA97042.1"/>
    </source>
</evidence>
<dbReference type="Proteomes" id="UP000265703">
    <property type="component" value="Unassembled WGS sequence"/>
</dbReference>
<dbReference type="OrthoDB" id="2425841at2759"/>
<reference evidence="1 2" key="1">
    <citation type="submission" date="2018-06" db="EMBL/GenBank/DDBJ databases">
        <title>Comparative genomics reveals the genomic features of Rhizophagus irregularis, R. cerebriforme, R. diaphanum and Gigaspora rosea, and their symbiotic lifestyle signature.</title>
        <authorList>
            <person name="Morin E."/>
            <person name="San Clemente H."/>
            <person name="Chen E.C.H."/>
            <person name="De La Providencia I."/>
            <person name="Hainaut M."/>
            <person name="Kuo A."/>
            <person name="Kohler A."/>
            <person name="Murat C."/>
            <person name="Tang N."/>
            <person name="Roy S."/>
            <person name="Loubradou J."/>
            <person name="Henrissat B."/>
            <person name="Grigoriev I.V."/>
            <person name="Corradi N."/>
            <person name="Roux C."/>
            <person name="Martin F.M."/>
        </authorList>
    </citation>
    <scope>NUCLEOTIDE SEQUENCE [LARGE SCALE GENOMIC DNA]</scope>
    <source>
        <strain evidence="1 2">DAOM 227022</strain>
    </source>
</reference>
<name>A0A397TGK0_9GLOM</name>